<gene>
    <name evidence="2" type="ORF">GCM10017764_01390</name>
</gene>
<dbReference type="RefSeq" id="WP_189624677.1">
    <property type="nucleotide sequence ID" value="NZ_BNAF01000001.1"/>
</dbReference>
<sequence length="71" mass="7721">MITDENKKPKTDSEKGVKEHEKANYTPLTSTNENDGQSKDHPSIKETDNTEKKDDTGGDLAGNAAGNTEED</sequence>
<dbReference type="EMBL" id="BNAF01000001">
    <property type="protein sequence ID" value="GHE23171.1"/>
    <property type="molecule type" value="Genomic_DNA"/>
</dbReference>
<feature type="compositionally biased region" description="Basic and acidic residues" evidence="1">
    <location>
        <begin position="36"/>
        <end position="56"/>
    </location>
</feature>
<evidence type="ECO:0000313" key="3">
    <source>
        <dbReference type="Proteomes" id="UP000620550"/>
    </source>
</evidence>
<comment type="caution">
    <text evidence="2">The sequence shown here is derived from an EMBL/GenBank/DDBJ whole genome shotgun (WGS) entry which is preliminary data.</text>
</comment>
<organism evidence="2 3">
    <name type="scientific">Sphingobacterium griseoflavum</name>
    <dbReference type="NCBI Taxonomy" id="1474952"/>
    <lineage>
        <taxon>Bacteria</taxon>
        <taxon>Pseudomonadati</taxon>
        <taxon>Bacteroidota</taxon>
        <taxon>Sphingobacteriia</taxon>
        <taxon>Sphingobacteriales</taxon>
        <taxon>Sphingobacteriaceae</taxon>
        <taxon>Sphingobacterium</taxon>
    </lineage>
</organism>
<proteinExistence type="predicted"/>
<feature type="region of interest" description="Disordered" evidence="1">
    <location>
        <begin position="1"/>
        <end position="71"/>
    </location>
</feature>
<name>A0ABQ3HPJ6_9SPHI</name>
<protein>
    <submittedName>
        <fullName evidence="2">Uncharacterized protein</fullName>
    </submittedName>
</protein>
<evidence type="ECO:0000256" key="1">
    <source>
        <dbReference type="SAM" id="MobiDB-lite"/>
    </source>
</evidence>
<keyword evidence="3" id="KW-1185">Reference proteome</keyword>
<dbReference type="Proteomes" id="UP000620550">
    <property type="component" value="Unassembled WGS sequence"/>
</dbReference>
<feature type="compositionally biased region" description="Polar residues" evidence="1">
    <location>
        <begin position="26"/>
        <end position="35"/>
    </location>
</feature>
<evidence type="ECO:0000313" key="2">
    <source>
        <dbReference type="EMBL" id="GHE23171.1"/>
    </source>
</evidence>
<feature type="compositionally biased region" description="Basic and acidic residues" evidence="1">
    <location>
        <begin position="1"/>
        <end position="23"/>
    </location>
</feature>
<reference evidence="3" key="1">
    <citation type="journal article" date="2019" name="Int. J. Syst. Evol. Microbiol.">
        <title>The Global Catalogue of Microorganisms (GCM) 10K type strain sequencing project: providing services to taxonomists for standard genome sequencing and annotation.</title>
        <authorList>
            <consortium name="The Broad Institute Genomics Platform"/>
            <consortium name="The Broad Institute Genome Sequencing Center for Infectious Disease"/>
            <person name="Wu L."/>
            <person name="Ma J."/>
        </authorList>
    </citation>
    <scope>NUCLEOTIDE SEQUENCE [LARGE SCALE GENOMIC DNA]</scope>
    <source>
        <strain evidence="3">CGMCC 1.12966</strain>
    </source>
</reference>
<accession>A0ABQ3HPJ6</accession>